<reference evidence="2" key="1">
    <citation type="journal article" date="2019" name="Int. J. Syst. Evol. Microbiol.">
        <title>The Global Catalogue of Microorganisms (GCM) 10K type strain sequencing project: providing services to taxonomists for standard genome sequencing and annotation.</title>
        <authorList>
            <consortium name="The Broad Institute Genomics Platform"/>
            <consortium name="The Broad Institute Genome Sequencing Center for Infectious Disease"/>
            <person name="Wu L."/>
            <person name="Ma J."/>
        </authorList>
    </citation>
    <scope>NUCLEOTIDE SEQUENCE [LARGE SCALE GENOMIC DNA]</scope>
    <source>
        <strain evidence="2">CGMCC 1.15795</strain>
    </source>
</reference>
<accession>A0ABW4R1R5</accession>
<proteinExistence type="predicted"/>
<sequence length="85" mass="8770">MSPNIELHIEELILHGFGASNAHQIGAAVEREITRLLQAQGLPPALADECSVERLNAGSFSVAPGSGAAAVGAQIAQSVYTGFNK</sequence>
<evidence type="ECO:0000313" key="1">
    <source>
        <dbReference type="EMBL" id="MFD1875720.1"/>
    </source>
</evidence>
<name>A0ABW4R1R5_9BACT</name>
<organism evidence="1 2">
    <name type="scientific">Hymenobacter bucti</name>
    <dbReference type="NCBI Taxonomy" id="1844114"/>
    <lineage>
        <taxon>Bacteria</taxon>
        <taxon>Pseudomonadati</taxon>
        <taxon>Bacteroidota</taxon>
        <taxon>Cytophagia</taxon>
        <taxon>Cytophagales</taxon>
        <taxon>Hymenobacteraceae</taxon>
        <taxon>Hymenobacter</taxon>
    </lineage>
</organism>
<keyword evidence="2" id="KW-1185">Reference proteome</keyword>
<gene>
    <name evidence="1" type="ORF">ACFSDX_25040</name>
</gene>
<protein>
    <submittedName>
        <fullName evidence="1">Uncharacterized protein</fullName>
    </submittedName>
</protein>
<dbReference type="Proteomes" id="UP001597197">
    <property type="component" value="Unassembled WGS sequence"/>
</dbReference>
<comment type="caution">
    <text evidence="1">The sequence shown here is derived from an EMBL/GenBank/DDBJ whole genome shotgun (WGS) entry which is preliminary data.</text>
</comment>
<dbReference type="RefSeq" id="WP_382318694.1">
    <property type="nucleotide sequence ID" value="NZ_JBHUFD010000019.1"/>
</dbReference>
<evidence type="ECO:0000313" key="2">
    <source>
        <dbReference type="Proteomes" id="UP001597197"/>
    </source>
</evidence>
<dbReference type="EMBL" id="JBHUFD010000019">
    <property type="protein sequence ID" value="MFD1875720.1"/>
    <property type="molecule type" value="Genomic_DNA"/>
</dbReference>